<evidence type="ECO:0000256" key="6">
    <source>
        <dbReference type="ARBA" id="ARBA00018236"/>
    </source>
</evidence>
<keyword evidence="7" id="KW-0479">Metal-binding</keyword>
<comment type="similarity">
    <text evidence="4">Belongs to the mannose-6-phosphate isomerase type 1 family.</text>
</comment>
<evidence type="ECO:0000256" key="2">
    <source>
        <dbReference type="ARBA" id="ARBA00001947"/>
    </source>
</evidence>
<evidence type="ECO:0000256" key="1">
    <source>
        <dbReference type="ARBA" id="ARBA00000757"/>
    </source>
</evidence>
<dbReference type="GO" id="GO:0008270">
    <property type="term" value="F:zinc ion binding"/>
    <property type="evidence" value="ECO:0007669"/>
    <property type="project" value="InterPro"/>
</dbReference>
<dbReference type="GO" id="GO:0004476">
    <property type="term" value="F:mannose-6-phosphate isomerase activity"/>
    <property type="evidence" value="ECO:0007669"/>
    <property type="project" value="UniProtKB-EC"/>
</dbReference>
<evidence type="ECO:0000256" key="8">
    <source>
        <dbReference type="ARBA" id="ARBA00022833"/>
    </source>
</evidence>
<dbReference type="EMBL" id="JAGTTL010000018">
    <property type="protein sequence ID" value="KAK6309324.1"/>
    <property type="molecule type" value="Genomic_DNA"/>
</dbReference>
<dbReference type="InterPro" id="IPR014710">
    <property type="entry name" value="RmlC-like_jellyroll"/>
</dbReference>
<dbReference type="InterPro" id="IPR046458">
    <property type="entry name" value="PMI_typeI_hel"/>
</dbReference>
<evidence type="ECO:0000256" key="12">
    <source>
        <dbReference type="ARBA" id="ARBA00043915"/>
    </source>
</evidence>
<dbReference type="NCBIfam" id="TIGR00218">
    <property type="entry name" value="manA"/>
    <property type="match status" value="1"/>
</dbReference>
<dbReference type="Gene3D" id="2.60.120.10">
    <property type="entry name" value="Jelly Rolls"/>
    <property type="match status" value="1"/>
</dbReference>
<evidence type="ECO:0000259" key="14">
    <source>
        <dbReference type="Pfam" id="PF20512"/>
    </source>
</evidence>
<dbReference type="InterPro" id="IPR046457">
    <property type="entry name" value="PMI_typeI_cat"/>
</dbReference>
<accession>A0AAN8LH67</accession>
<evidence type="ECO:0000259" key="13">
    <source>
        <dbReference type="Pfam" id="PF20511"/>
    </source>
</evidence>
<feature type="domain" description="Phosphomannose isomerase type I catalytic" evidence="13">
    <location>
        <begin position="25"/>
        <end position="169"/>
    </location>
</feature>
<dbReference type="Pfam" id="PF20511">
    <property type="entry name" value="PMI_typeI_cat"/>
    <property type="match status" value="1"/>
</dbReference>
<organism evidence="15 16">
    <name type="scientific">Coregonus suidteri</name>
    <dbReference type="NCBI Taxonomy" id="861788"/>
    <lineage>
        <taxon>Eukaryota</taxon>
        <taxon>Metazoa</taxon>
        <taxon>Chordata</taxon>
        <taxon>Craniata</taxon>
        <taxon>Vertebrata</taxon>
        <taxon>Euteleostomi</taxon>
        <taxon>Actinopterygii</taxon>
        <taxon>Neopterygii</taxon>
        <taxon>Teleostei</taxon>
        <taxon>Protacanthopterygii</taxon>
        <taxon>Salmoniformes</taxon>
        <taxon>Salmonidae</taxon>
        <taxon>Coregoninae</taxon>
        <taxon>Coregonus</taxon>
    </lineage>
</organism>
<evidence type="ECO:0000256" key="11">
    <source>
        <dbReference type="ARBA" id="ARBA00030762"/>
    </source>
</evidence>
<protein>
    <recommendedName>
        <fullName evidence="6">Mannose-6-phosphate isomerase</fullName>
        <ecNumber evidence="5">5.3.1.8</ecNumber>
    </recommendedName>
    <alternativeName>
        <fullName evidence="10">Phosphohexomutase</fullName>
    </alternativeName>
    <alternativeName>
        <fullName evidence="11">Phosphomannose isomerase</fullName>
    </alternativeName>
</protein>
<dbReference type="PRINTS" id="PR00714">
    <property type="entry name" value="MAN6PISMRASE"/>
</dbReference>
<evidence type="ECO:0000256" key="9">
    <source>
        <dbReference type="ARBA" id="ARBA00023235"/>
    </source>
</evidence>
<evidence type="ECO:0000256" key="10">
    <source>
        <dbReference type="ARBA" id="ARBA00029741"/>
    </source>
</evidence>
<evidence type="ECO:0000256" key="5">
    <source>
        <dbReference type="ARBA" id="ARBA00011956"/>
    </source>
</evidence>
<dbReference type="Proteomes" id="UP001356427">
    <property type="component" value="Unassembled WGS sequence"/>
</dbReference>
<comment type="pathway">
    <text evidence="3">Nucleotide-sugar biosynthesis; GDP-alpha-D-mannose biosynthesis; alpha-D-mannose 1-phosphate from D-fructose 6-phosphate: step 1/2.</text>
</comment>
<keyword evidence="16" id="KW-1185">Reference proteome</keyword>
<keyword evidence="9" id="KW-0413">Isomerase</keyword>
<evidence type="ECO:0000256" key="7">
    <source>
        <dbReference type="ARBA" id="ARBA00022723"/>
    </source>
</evidence>
<dbReference type="PROSITE" id="PS00965">
    <property type="entry name" value="PMI_I_1"/>
    <property type="match status" value="1"/>
</dbReference>
<dbReference type="GO" id="GO:0005975">
    <property type="term" value="P:carbohydrate metabolic process"/>
    <property type="evidence" value="ECO:0007669"/>
    <property type="project" value="InterPro"/>
</dbReference>
<evidence type="ECO:0000256" key="3">
    <source>
        <dbReference type="ARBA" id="ARBA00004666"/>
    </source>
</evidence>
<dbReference type="FunFam" id="2.60.120.10:FF:000060">
    <property type="entry name" value="Putative mannose-6-phosphate isomerase"/>
    <property type="match status" value="1"/>
</dbReference>
<comment type="caution">
    <text evidence="15">The sequence shown here is derived from an EMBL/GenBank/DDBJ whole genome shotgun (WGS) entry which is preliminary data.</text>
</comment>
<dbReference type="InterPro" id="IPR018050">
    <property type="entry name" value="Pmannose_isomerase-type1_CS"/>
</dbReference>
<dbReference type="AlphaFoldDB" id="A0AAN8LH67"/>
<dbReference type="EC" id="5.3.1.8" evidence="5"/>
<dbReference type="InterPro" id="IPR016305">
    <property type="entry name" value="Mannose-6-P_Isomerase"/>
</dbReference>
<evidence type="ECO:0000313" key="15">
    <source>
        <dbReference type="EMBL" id="KAK6309324.1"/>
    </source>
</evidence>
<dbReference type="SUPFAM" id="SSF51182">
    <property type="entry name" value="RmlC-like cupins"/>
    <property type="match status" value="1"/>
</dbReference>
<comment type="function">
    <text evidence="12">Isomerase that catalyzes the interconversion of fructose-6-P and mannose-6-P and has a critical role in the supply of D-mannose derivatives required for many eukaryotic glycosylation reactions.</text>
</comment>
<reference evidence="15 16" key="1">
    <citation type="submission" date="2021-04" db="EMBL/GenBank/DDBJ databases">
        <authorList>
            <person name="De Guttry C."/>
            <person name="Zahm M."/>
            <person name="Klopp C."/>
            <person name="Cabau C."/>
            <person name="Louis A."/>
            <person name="Berthelot C."/>
            <person name="Parey E."/>
            <person name="Roest Crollius H."/>
            <person name="Montfort J."/>
            <person name="Robinson-Rechavi M."/>
            <person name="Bucao C."/>
            <person name="Bouchez O."/>
            <person name="Gislard M."/>
            <person name="Lluch J."/>
            <person name="Milhes M."/>
            <person name="Lampietro C."/>
            <person name="Lopez Roques C."/>
            <person name="Donnadieu C."/>
            <person name="Braasch I."/>
            <person name="Desvignes T."/>
            <person name="Postlethwait J."/>
            <person name="Bobe J."/>
            <person name="Wedekind C."/>
            <person name="Guiguen Y."/>
        </authorList>
    </citation>
    <scope>NUCLEOTIDE SEQUENCE [LARGE SCALE GENOMIC DNA]</scope>
    <source>
        <strain evidence="15">Cs_M1</strain>
        <tissue evidence="15">Blood</tissue>
    </source>
</reference>
<dbReference type="GO" id="GO:0005829">
    <property type="term" value="C:cytosol"/>
    <property type="evidence" value="ECO:0007669"/>
    <property type="project" value="TreeGrafter"/>
</dbReference>
<dbReference type="GO" id="GO:0009298">
    <property type="term" value="P:GDP-mannose biosynthetic process"/>
    <property type="evidence" value="ECO:0007669"/>
    <property type="project" value="InterPro"/>
</dbReference>
<gene>
    <name evidence="15" type="ORF">J4Q44_G00207870</name>
</gene>
<comment type="cofactor">
    <cofactor evidence="2">
        <name>Zn(2+)</name>
        <dbReference type="ChEBI" id="CHEBI:29105"/>
    </cofactor>
</comment>
<dbReference type="PANTHER" id="PTHR10309:SF0">
    <property type="entry name" value="MANNOSE-6-PHOSPHATE ISOMERASE"/>
    <property type="match status" value="1"/>
</dbReference>
<dbReference type="InterPro" id="IPR001250">
    <property type="entry name" value="Man6P_Isoase-1"/>
</dbReference>
<keyword evidence="8" id="KW-0862">Zinc</keyword>
<sequence length="274" mass="30107">MSCKVYHDVRTTVEADVAAMEEVRVFPLSCAVQNYAWGKVGLDSEVAKLVVGGDTSTVIEADKHYAELWMGAHPKGDALIKDNRIAQRTLGQWIADYPACLGSKVKDTFQGQLPFLFKVLSVNTALSIQAHPNRELAGRLHAQFPEHYPDNNHKPEMAIALTHFEGPLWLQACGRDHWLLKSVPEFHALVGDEAAQELQSSIGEARRISLALKKCFTRMMNCEKKVFVDQLNMLVKRVTEDAAAGKDTPAVTESCCSASTPSIRVTSAVSPSTS</sequence>
<comment type="catalytic activity">
    <reaction evidence="1">
        <text>D-mannose 6-phosphate = D-fructose 6-phosphate</text>
        <dbReference type="Rhea" id="RHEA:12356"/>
        <dbReference type="ChEBI" id="CHEBI:58735"/>
        <dbReference type="ChEBI" id="CHEBI:61527"/>
        <dbReference type="EC" id="5.3.1.8"/>
    </reaction>
</comment>
<evidence type="ECO:0000313" key="16">
    <source>
        <dbReference type="Proteomes" id="UP001356427"/>
    </source>
</evidence>
<proteinExistence type="inferred from homology"/>
<name>A0AAN8LH67_9TELE</name>
<dbReference type="PANTHER" id="PTHR10309">
    <property type="entry name" value="MANNOSE-6-PHOSPHATE ISOMERASE"/>
    <property type="match status" value="1"/>
</dbReference>
<feature type="domain" description="Phosphomannose isomerase type I helical insertion" evidence="14">
    <location>
        <begin position="189"/>
        <end position="248"/>
    </location>
</feature>
<dbReference type="InterPro" id="IPR011051">
    <property type="entry name" value="RmlC_Cupin_sf"/>
</dbReference>
<evidence type="ECO:0000256" key="4">
    <source>
        <dbReference type="ARBA" id="ARBA00010772"/>
    </source>
</evidence>
<dbReference type="Pfam" id="PF20512">
    <property type="entry name" value="PMI_typeI_hel"/>
    <property type="match status" value="1"/>
</dbReference>